<sequence length="75" mass="8998">MKILLSPQAKVFVTKVNDHYYVKVQMEGEIYVHYYPFQGLEDSVRIAYKILKVGRLDLQHWRKEEEGILNYDTIH</sequence>
<dbReference type="AlphaFoldDB" id="K9YY96"/>
<evidence type="ECO:0000313" key="2">
    <source>
        <dbReference type="Proteomes" id="UP000010482"/>
    </source>
</evidence>
<reference evidence="1" key="1">
    <citation type="submission" date="2012-04" db="EMBL/GenBank/DDBJ databases">
        <title>Finished genome of Dactylococcopsis salina PCC 8305.</title>
        <authorList>
            <consortium name="US DOE Joint Genome Institute"/>
            <person name="Gugger M."/>
            <person name="Coursin T."/>
            <person name="Rippka R."/>
            <person name="Tandeau De Marsac N."/>
            <person name="Huntemann M."/>
            <person name="Wei C.-L."/>
            <person name="Han J."/>
            <person name="Detter J.C."/>
            <person name="Han C."/>
            <person name="Tapia R."/>
            <person name="Daligault H."/>
            <person name="Chen A."/>
            <person name="Krypides N."/>
            <person name="Mavromatis K."/>
            <person name="Markowitz V."/>
            <person name="Szeto E."/>
            <person name="Ivanova N."/>
            <person name="Ovchinnikova G."/>
            <person name="Pagani I."/>
            <person name="Pati A."/>
            <person name="Goodwin L."/>
            <person name="Peters L."/>
            <person name="Pitluck S."/>
            <person name="Woyke T."/>
            <person name="Kerfeld C."/>
        </authorList>
    </citation>
    <scope>NUCLEOTIDE SEQUENCE [LARGE SCALE GENOMIC DNA]</scope>
    <source>
        <strain evidence="1">PCC 8305</strain>
    </source>
</reference>
<keyword evidence="2" id="KW-1185">Reference proteome</keyword>
<dbReference type="KEGG" id="dsl:Dacsa_2919"/>
<protein>
    <submittedName>
        <fullName evidence="1">Uncharacterized protein</fullName>
    </submittedName>
</protein>
<dbReference type="HOGENOM" id="CLU_2665015_0_0_3"/>
<proteinExistence type="predicted"/>
<accession>K9YY96</accession>
<organism evidence="1 2">
    <name type="scientific">Dactylococcopsis salina (strain PCC 8305)</name>
    <name type="common">Myxobactron salinum</name>
    <dbReference type="NCBI Taxonomy" id="13035"/>
    <lineage>
        <taxon>Bacteria</taxon>
        <taxon>Bacillati</taxon>
        <taxon>Cyanobacteriota</taxon>
        <taxon>Cyanophyceae</taxon>
        <taxon>Nodosilineales</taxon>
        <taxon>Cymatolegaceae</taxon>
        <taxon>Dactylococcopsis</taxon>
    </lineage>
</organism>
<dbReference type="Proteomes" id="UP000010482">
    <property type="component" value="Chromosome"/>
</dbReference>
<dbReference type="STRING" id="13035.Dacsa_2919"/>
<evidence type="ECO:0000313" key="1">
    <source>
        <dbReference type="EMBL" id="AFZ51472.1"/>
    </source>
</evidence>
<gene>
    <name evidence="1" type="ORF">Dacsa_2919</name>
</gene>
<dbReference type="EMBL" id="CP003944">
    <property type="protein sequence ID" value="AFZ51472.1"/>
    <property type="molecule type" value="Genomic_DNA"/>
</dbReference>
<name>K9YY96_DACS8</name>